<comment type="caution">
    <text evidence="8">The sequence shown here is derived from an EMBL/GenBank/DDBJ whole genome shotgun (WGS) entry which is preliminary data.</text>
</comment>
<dbReference type="CDD" id="cd00615">
    <property type="entry name" value="Orn_deC_like"/>
    <property type="match status" value="1"/>
</dbReference>
<dbReference type="InterPro" id="IPR008286">
    <property type="entry name" value="Prn/Lys/Arg_de-COase_C"/>
</dbReference>
<comment type="similarity">
    <text evidence="2">Belongs to the Orn/Lys/Arg decarboxylase class-I family.</text>
</comment>
<dbReference type="InterPro" id="IPR015424">
    <property type="entry name" value="PyrdxlP-dep_Trfase"/>
</dbReference>
<dbReference type="InterPro" id="IPR052357">
    <property type="entry name" value="Orn_Lys_Arg_decarboxylase-I"/>
</dbReference>
<keyword evidence="4" id="KW-0663">Pyridoxal phosphate</keyword>
<sequence>MPELPLLDGILKYIRENNISFCMPGHKNGKGFYNTSIGREFADNILKFDITEVNGVDNLHNQKGIILDASERLRDFYGSKKSYFLVNGSTSGNMIMLFSSFNEGDKILVERNCHNSILNAIIMRKLNPVYLKNIISKRLNAPAAINLEHFLQVIRKNTDAKGVVITYPNYYGLCSNLKFIIKEAKKYNMKVLVDCAHGAHFGVHPDLPESAVKLGADMVVTSAHKTLCSLTQSAYLHVNNERDIDKVDFYFDAFSSTSPSYISLCSMDYARFYLEKYGHRDYGELIRRNQYYRNKVNSMEGFSVIGREDISKFNSECVKEKNILPGIWNIDLTRYIINLDKDHSGNLLSNYLRKTGIQCEMSDSSNVILIFSPFNQEEEYEKLCHELKNCNLKQLKYKRMDLMEYEIPEIRILPYEVLNAEKQMVDLKNCINRISGVNVIPYPPGVPIVLAGELINKDVAKIIEYYAKSVPDLIGVKDNKIKVLK</sequence>
<evidence type="ECO:0000259" key="6">
    <source>
        <dbReference type="Pfam" id="PF01276"/>
    </source>
</evidence>
<organism evidence="8 9">
    <name type="scientific">Clostridium luticellarii</name>
    <dbReference type="NCBI Taxonomy" id="1691940"/>
    <lineage>
        <taxon>Bacteria</taxon>
        <taxon>Bacillati</taxon>
        <taxon>Bacillota</taxon>
        <taxon>Clostridia</taxon>
        <taxon>Eubacteriales</taxon>
        <taxon>Clostridiaceae</taxon>
        <taxon>Clostridium</taxon>
    </lineage>
</organism>
<dbReference type="Pfam" id="PF01276">
    <property type="entry name" value="OKR_DC_1"/>
    <property type="match status" value="1"/>
</dbReference>
<evidence type="ECO:0000256" key="4">
    <source>
        <dbReference type="ARBA" id="ARBA00022898"/>
    </source>
</evidence>
<dbReference type="EMBL" id="PVXP01000089">
    <property type="protein sequence ID" value="PRR80054.1"/>
    <property type="molecule type" value="Genomic_DNA"/>
</dbReference>
<dbReference type="SUPFAM" id="SSF53383">
    <property type="entry name" value="PLP-dependent transferases"/>
    <property type="match status" value="1"/>
</dbReference>
<evidence type="ECO:0000256" key="3">
    <source>
        <dbReference type="ARBA" id="ARBA00022793"/>
    </source>
</evidence>
<dbReference type="OrthoDB" id="9815233at2"/>
<feature type="domain" description="Orn/Lys/Arg decarboxylases family 1 pyridoxal-P attachment site" evidence="6">
    <location>
        <begin position="5"/>
        <end position="376"/>
    </location>
</feature>
<evidence type="ECO:0000256" key="1">
    <source>
        <dbReference type="ARBA" id="ARBA00001933"/>
    </source>
</evidence>
<accession>A0A2T0B845</accession>
<gene>
    <name evidence="8" type="primary">speA_2</name>
    <name evidence="8" type="ORF">CLLU_33610</name>
</gene>
<dbReference type="InterPro" id="IPR000310">
    <property type="entry name" value="Orn/Lys/Arg_deCO2ase_major_dom"/>
</dbReference>
<keyword evidence="9" id="KW-1185">Reference proteome</keyword>
<dbReference type="SUPFAM" id="SSF55904">
    <property type="entry name" value="Ornithine decarboxylase C-terminal domain"/>
    <property type="match status" value="1"/>
</dbReference>
<keyword evidence="3" id="KW-0210">Decarboxylase</keyword>
<dbReference type="GO" id="GO:0008792">
    <property type="term" value="F:arginine decarboxylase activity"/>
    <property type="evidence" value="ECO:0007669"/>
    <property type="project" value="UniProtKB-EC"/>
</dbReference>
<keyword evidence="5 8" id="KW-0456">Lyase</keyword>
<dbReference type="RefSeq" id="WP_106010904.1">
    <property type="nucleotide sequence ID" value="NZ_JALCQO010000011.1"/>
</dbReference>
<dbReference type="Gene3D" id="3.40.640.10">
    <property type="entry name" value="Type I PLP-dependent aspartate aminotransferase-like (Major domain)"/>
    <property type="match status" value="1"/>
</dbReference>
<proteinExistence type="inferred from homology"/>
<feature type="domain" description="Orn/Lys/Arg decarboxylase C-terminal" evidence="7">
    <location>
        <begin position="382"/>
        <end position="466"/>
    </location>
</feature>
<evidence type="ECO:0000259" key="7">
    <source>
        <dbReference type="Pfam" id="PF03711"/>
    </source>
</evidence>
<evidence type="ECO:0000256" key="5">
    <source>
        <dbReference type="ARBA" id="ARBA00023239"/>
    </source>
</evidence>
<dbReference type="PANTHER" id="PTHR43277:SF4">
    <property type="entry name" value="ARGININE DECARBOXYLASE"/>
    <property type="match status" value="1"/>
</dbReference>
<dbReference type="InterPro" id="IPR036633">
    <property type="entry name" value="Prn/Lys/Arg_de-COase_C_sf"/>
</dbReference>
<evidence type="ECO:0000313" key="8">
    <source>
        <dbReference type="EMBL" id="PRR80054.1"/>
    </source>
</evidence>
<protein>
    <submittedName>
        <fullName evidence="8">Arginine decarboxylase</fullName>
        <ecNumber evidence="8">4.1.1.19</ecNumber>
    </submittedName>
</protein>
<dbReference type="Pfam" id="PF03711">
    <property type="entry name" value="OKR_DC_1_C"/>
    <property type="match status" value="1"/>
</dbReference>
<evidence type="ECO:0000313" key="9">
    <source>
        <dbReference type="Proteomes" id="UP000237798"/>
    </source>
</evidence>
<dbReference type="InterPro" id="IPR015421">
    <property type="entry name" value="PyrdxlP-dep_Trfase_major"/>
</dbReference>
<dbReference type="Proteomes" id="UP000237798">
    <property type="component" value="Unassembled WGS sequence"/>
</dbReference>
<comment type="cofactor">
    <cofactor evidence="1">
        <name>pyridoxal 5'-phosphate</name>
        <dbReference type="ChEBI" id="CHEBI:597326"/>
    </cofactor>
</comment>
<name>A0A2T0B845_9CLOT</name>
<dbReference type="PANTHER" id="PTHR43277">
    <property type="entry name" value="ARGININE DECARBOXYLASE"/>
    <property type="match status" value="1"/>
</dbReference>
<evidence type="ECO:0000256" key="2">
    <source>
        <dbReference type="ARBA" id="ARBA00010671"/>
    </source>
</evidence>
<dbReference type="AlphaFoldDB" id="A0A2T0B845"/>
<dbReference type="EC" id="4.1.1.19" evidence="8"/>
<dbReference type="Gene3D" id="3.90.100.10">
    <property type="entry name" value="Orn/Lys/Arg decarboxylase, C-terminal domain"/>
    <property type="match status" value="1"/>
</dbReference>
<reference evidence="8 9" key="1">
    <citation type="submission" date="2018-03" db="EMBL/GenBank/DDBJ databases">
        <title>Genome sequence of Clostridium luticellarii DSM 29923.</title>
        <authorList>
            <person name="Poehlein A."/>
            <person name="Daniel R."/>
        </authorList>
    </citation>
    <scope>NUCLEOTIDE SEQUENCE [LARGE SCALE GENOMIC DNA]</scope>
    <source>
        <strain evidence="8 9">DSM 29923</strain>
    </source>
</reference>